<dbReference type="AlphaFoldDB" id="A0A2B7YHG6"/>
<keyword evidence="2" id="KW-0732">Signal</keyword>
<reference evidence="3 4" key="1">
    <citation type="submission" date="2017-10" db="EMBL/GenBank/DDBJ databases">
        <title>Comparative genomics in systemic dimorphic fungi from Ajellomycetaceae.</title>
        <authorList>
            <person name="Munoz J.F."/>
            <person name="Mcewen J.G."/>
            <person name="Clay O.K."/>
            <person name="Cuomo C.A."/>
        </authorList>
    </citation>
    <scope>NUCLEOTIDE SEQUENCE [LARGE SCALE GENOMIC DNA]</scope>
    <source>
        <strain evidence="3 4">UAMH7299</strain>
    </source>
</reference>
<accession>A0A2B7YHG6</accession>
<dbReference type="Proteomes" id="UP000224634">
    <property type="component" value="Unassembled WGS sequence"/>
</dbReference>
<proteinExistence type="predicted"/>
<evidence type="ECO:0000313" key="3">
    <source>
        <dbReference type="EMBL" id="PGH20725.1"/>
    </source>
</evidence>
<feature type="region of interest" description="Disordered" evidence="1">
    <location>
        <begin position="101"/>
        <end position="129"/>
    </location>
</feature>
<dbReference type="EMBL" id="PDNA01000039">
    <property type="protein sequence ID" value="PGH20725.1"/>
    <property type="molecule type" value="Genomic_DNA"/>
</dbReference>
<keyword evidence="4" id="KW-1185">Reference proteome</keyword>
<feature type="region of interest" description="Disordered" evidence="1">
    <location>
        <begin position="215"/>
        <end position="246"/>
    </location>
</feature>
<organism evidence="3 4">
    <name type="scientific">Polytolypa hystricis (strain UAMH7299)</name>
    <dbReference type="NCBI Taxonomy" id="1447883"/>
    <lineage>
        <taxon>Eukaryota</taxon>
        <taxon>Fungi</taxon>
        <taxon>Dikarya</taxon>
        <taxon>Ascomycota</taxon>
        <taxon>Pezizomycotina</taxon>
        <taxon>Eurotiomycetes</taxon>
        <taxon>Eurotiomycetidae</taxon>
        <taxon>Onygenales</taxon>
        <taxon>Onygenales incertae sedis</taxon>
        <taxon>Polytolypa</taxon>
    </lineage>
</organism>
<dbReference type="OrthoDB" id="5409186at2759"/>
<feature type="compositionally biased region" description="Polar residues" evidence="1">
    <location>
        <begin position="115"/>
        <end position="129"/>
    </location>
</feature>
<name>A0A2B7YHG6_POLH7</name>
<gene>
    <name evidence="3" type="ORF">AJ80_03485</name>
</gene>
<feature type="signal peptide" evidence="2">
    <location>
        <begin position="1"/>
        <end position="18"/>
    </location>
</feature>
<evidence type="ECO:0000256" key="1">
    <source>
        <dbReference type="SAM" id="MobiDB-lite"/>
    </source>
</evidence>
<feature type="chain" id="PRO_5012089538" evidence="2">
    <location>
        <begin position="19"/>
        <end position="271"/>
    </location>
</feature>
<evidence type="ECO:0000313" key="4">
    <source>
        <dbReference type="Proteomes" id="UP000224634"/>
    </source>
</evidence>
<protein>
    <submittedName>
        <fullName evidence="3">Uncharacterized protein</fullName>
    </submittedName>
</protein>
<sequence>MYLSSSLGLLLLDSLVSAEWRIPGAQNMIAMRDGTLRPRQDGVCFSDSTCSECFGKGYVVCDKVGCVNPSRHQHCCANGSICVAKDNSCCDNWGGPGEVGKDGTVQPRPPLDLPTGTQSGASSQPTSYTCTRKDSGEECCQRGGKDNHWCTGEFPRYQCYNIKLQICCDDGTVCEGKDCCDLVSAKEITPSLDDATKLPDEIGLTIGVATPRFTTASTSSSGSTSAAAATATTEADADASATPSSSNIAVPTKRSVFGDIAVIGAIGLALL</sequence>
<comment type="caution">
    <text evidence="3">The sequence shown here is derived from an EMBL/GenBank/DDBJ whole genome shotgun (WGS) entry which is preliminary data.</text>
</comment>
<evidence type="ECO:0000256" key="2">
    <source>
        <dbReference type="SAM" id="SignalP"/>
    </source>
</evidence>